<evidence type="ECO:0000313" key="1">
    <source>
        <dbReference type="EMBL" id="ERM97675.1"/>
    </source>
</evidence>
<organism evidence="1 2">
    <name type="scientific">Amborella trichopoda</name>
    <dbReference type="NCBI Taxonomy" id="13333"/>
    <lineage>
        <taxon>Eukaryota</taxon>
        <taxon>Viridiplantae</taxon>
        <taxon>Streptophyta</taxon>
        <taxon>Embryophyta</taxon>
        <taxon>Tracheophyta</taxon>
        <taxon>Spermatophyta</taxon>
        <taxon>Magnoliopsida</taxon>
        <taxon>Amborellales</taxon>
        <taxon>Amborellaceae</taxon>
        <taxon>Amborella</taxon>
    </lineage>
</organism>
<protein>
    <submittedName>
        <fullName evidence="1">Uncharacterized protein</fullName>
    </submittedName>
</protein>
<name>W1NRP6_AMBTC</name>
<proteinExistence type="predicted"/>
<evidence type="ECO:0000313" key="2">
    <source>
        <dbReference type="Proteomes" id="UP000017836"/>
    </source>
</evidence>
<keyword evidence="2" id="KW-1185">Reference proteome</keyword>
<dbReference type="Gramene" id="ERM97675">
    <property type="protein sequence ID" value="ERM97675"/>
    <property type="gene ID" value="AMTR_s00130p00109580"/>
</dbReference>
<gene>
    <name evidence="1" type="ORF">AMTR_s00130p00109580</name>
</gene>
<sequence>MAPSILTALRSSFGHVSLSSDSSLVQVDQSELEAIPTSADGIWNDVRYHLAHRLGSRHPSHVNQAVSHMVEVLGPGTSWIGAGSIDTTARLLITSRTQRGGPELGTSCAGAGANGNDARLLVF</sequence>
<dbReference type="Proteomes" id="UP000017836">
    <property type="component" value="Unassembled WGS sequence"/>
</dbReference>
<reference evidence="2" key="1">
    <citation type="journal article" date="2013" name="Science">
        <title>The Amborella genome and the evolution of flowering plants.</title>
        <authorList>
            <consortium name="Amborella Genome Project"/>
        </authorList>
    </citation>
    <scope>NUCLEOTIDE SEQUENCE [LARGE SCALE GENOMIC DNA]</scope>
</reference>
<dbReference type="HOGENOM" id="CLU_143093_0_0_1"/>
<accession>W1NRP6</accession>
<dbReference type="EMBL" id="KI395898">
    <property type="protein sequence ID" value="ERM97675.1"/>
    <property type="molecule type" value="Genomic_DNA"/>
</dbReference>
<dbReference type="AlphaFoldDB" id="W1NRP6"/>